<dbReference type="EMBL" id="CAAE01003007">
    <property type="protein sequence ID" value="CAF87693.1"/>
    <property type="molecule type" value="Genomic_DNA"/>
</dbReference>
<dbReference type="AlphaFoldDB" id="Q4THD9"/>
<dbReference type="KEGG" id="tng:GSTEN00000605G001"/>
<comment type="caution">
    <text evidence="2">The sequence shown here is derived from an EMBL/GenBank/DDBJ whole genome shotgun (WGS) entry which is preliminary data.</text>
</comment>
<feature type="region of interest" description="Disordered" evidence="1">
    <location>
        <begin position="1"/>
        <end position="43"/>
    </location>
</feature>
<feature type="compositionally biased region" description="Basic and acidic residues" evidence="1">
    <location>
        <begin position="21"/>
        <end position="36"/>
    </location>
</feature>
<gene>
    <name evidence="2" type="ORF">GSTENG00000605001</name>
</gene>
<reference evidence="2" key="1">
    <citation type="journal article" date="2004" name="Nature">
        <title>Genome duplication in the teleost fish Tetraodon nigroviridis reveals the early vertebrate proto-karyotype.</title>
        <authorList>
            <person name="Jaillon O."/>
            <person name="Aury J.-M."/>
            <person name="Brunet F."/>
            <person name="Petit J.-L."/>
            <person name="Stange-Thomann N."/>
            <person name="Mauceli E."/>
            <person name="Bouneau L."/>
            <person name="Fischer C."/>
            <person name="Ozouf-Costaz C."/>
            <person name="Bernot A."/>
            <person name="Nicaud S."/>
            <person name="Jaffe D."/>
            <person name="Fisher S."/>
            <person name="Lutfalla G."/>
            <person name="Dossat C."/>
            <person name="Segurens B."/>
            <person name="Dasilva C."/>
            <person name="Salanoubat M."/>
            <person name="Levy M."/>
            <person name="Boudet N."/>
            <person name="Castellano S."/>
            <person name="Anthouard V."/>
            <person name="Jubin C."/>
            <person name="Castelli V."/>
            <person name="Katinka M."/>
            <person name="Vacherie B."/>
            <person name="Biemont C."/>
            <person name="Skalli Z."/>
            <person name="Cattolico L."/>
            <person name="Poulain J."/>
            <person name="De Berardinis V."/>
            <person name="Cruaud C."/>
            <person name="Duprat S."/>
            <person name="Brottier P."/>
            <person name="Coutanceau J.-P."/>
            <person name="Gouzy J."/>
            <person name="Parra G."/>
            <person name="Lardier G."/>
            <person name="Chapple C."/>
            <person name="McKernan K.J."/>
            <person name="McEwan P."/>
            <person name="Bosak S."/>
            <person name="Kellis M."/>
            <person name="Volff J.-N."/>
            <person name="Guigo R."/>
            <person name="Zody M.C."/>
            <person name="Mesirov J."/>
            <person name="Lindblad-Toh K."/>
            <person name="Birren B."/>
            <person name="Nusbaum C."/>
            <person name="Kahn D."/>
            <person name="Robinson-Rechavi M."/>
            <person name="Laudet V."/>
            <person name="Schachter V."/>
            <person name="Quetier F."/>
            <person name="Saurin W."/>
            <person name="Scarpelli C."/>
            <person name="Wincker P."/>
            <person name="Lander E.S."/>
            <person name="Weissenbach J."/>
            <person name="Roest Crollius H."/>
        </authorList>
    </citation>
    <scope>NUCLEOTIDE SEQUENCE [LARGE SCALE GENOMIC DNA]</scope>
</reference>
<reference evidence="2" key="2">
    <citation type="submission" date="2004-02" db="EMBL/GenBank/DDBJ databases">
        <authorList>
            <consortium name="Genoscope"/>
            <consortium name="Whitehead Institute Centre for Genome Research"/>
        </authorList>
    </citation>
    <scope>NUCLEOTIDE SEQUENCE</scope>
</reference>
<evidence type="ECO:0000313" key="2">
    <source>
        <dbReference type="EMBL" id="CAF87693.1"/>
    </source>
</evidence>
<name>Q4THD9_TETNG</name>
<proteinExistence type="predicted"/>
<feature type="non-terminal residue" evidence="2">
    <location>
        <position position="69"/>
    </location>
</feature>
<sequence>MAKVAHASRRASLPRGATRWSGEERRAAAARQDEPKLNSSTFALTGDSAHNQAMVLWSGQNSSVSVSLV</sequence>
<protein>
    <submittedName>
        <fullName evidence="2">(spotted green pufferfish) hypothetical protein</fullName>
    </submittedName>
</protein>
<organism evidence="2">
    <name type="scientific">Tetraodon nigroviridis</name>
    <name type="common">Spotted green pufferfish</name>
    <name type="synonym">Chelonodon nigroviridis</name>
    <dbReference type="NCBI Taxonomy" id="99883"/>
    <lineage>
        <taxon>Eukaryota</taxon>
        <taxon>Metazoa</taxon>
        <taxon>Chordata</taxon>
        <taxon>Craniata</taxon>
        <taxon>Vertebrata</taxon>
        <taxon>Euteleostomi</taxon>
        <taxon>Actinopterygii</taxon>
        <taxon>Neopterygii</taxon>
        <taxon>Teleostei</taxon>
        <taxon>Neoteleostei</taxon>
        <taxon>Acanthomorphata</taxon>
        <taxon>Eupercaria</taxon>
        <taxon>Tetraodontiformes</taxon>
        <taxon>Tetradontoidea</taxon>
        <taxon>Tetraodontidae</taxon>
        <taxon>Tetraodon</taxon>
    </lineage>
</organism>
<accession>Q4THD9</accession>
<dbReference type="OrthoDB" id="8963537at2759"/>
<evidence type="ECO:0000256" key="1">
    <source>
        <dbReference type="SAM" id="MobiDB-lite"/>
    </source>
</evidence>